<organism evidence="1 2">
    <name type="scientific">Chitinophaga agrisoli</name>
    <dbReference type="NCBI Taxonomy" id="2607653"/>
    <lineage>
        <taxon>Bacteria</taxon>
        <taxon>Pseudomonadati</taxon>
        <taxon>Bacteroidota</taxon>
        <taxon>Chitinophagia</taxon>
        <taxon>Chitinophagales</taxon>
        <taxon>Chitinophagaceae</taxon>
        <taxon>Chitinophaga</taxon>
    </lineage>
</organism>
<evidence type="ECO:0000313" key="2">
    <source>
        <dbReference type="Proteomes" id="UP000324611"/>
    </source>
</evidence>
<accession>A0A5B2VRV0</accession>
<dbReference type="AlphaFoldDB" id="A0A5B2VRV0"/>
<sequence length="168" mass="18717">MRNIFPLATPDQLVEKYGKDHVTTHNAQDFEGNDLGPAWYVFPDTDNQMEVIFNNDKSKTVSFVGENAKWKSPFGIKVGDPLEKIVKINGRNFRINAFEWANGGLVDSWEGGQMDGKGVTLQFKAVNTGDPKLYDQVTGDKKVKTDHSALKKLGVVVEKVSFKTAPQQ</sequence>
<reference evidence="1 2" key="2">
    <citation type="submission" date="2019-09" db="EMBL/GenBank/DDBJ databases">
        <authorList>
            <person name="Jin C."/>
        </authorList>
    </citation>
    <scope>NUCLEOTIDE SEQUENCE [LARGE SCALE GENOMIC DNA]</scope>
    <source>
        <strain evidence="1 2">BN140078</strain>
    </source>
</reference>
<reference evidence="1 2" key="1">
    <citation type="submission" date="2019-09" db="EMBL/GenBank/DDBJ databases">
        <title>Chitinophaga ginsengihumi sp. nov., isolated from soil of ginseng rhizosphere.</title>
        <authorList>
            <person name="Lee J."/>
        </authorList>
    </citation>
    <scope>NUCLEOTIDE SEQUENCE [LARGE SCALE GENOMIC DNA]</scope>
    <source>
        <strain evidence="1 2">BN140078</strain>
    </source>
</reference>
<protein>
    <submittedName>
        <fullName evidence="1">Uncharacterized protein</fullName>
    </submittedName>
</protein>
<dbReference type="EMBL" id="VUOC01000003">
    <property type="protein sequence ID" value="KAA2241350.1"/>
    <property type="molecule type" value="Genomic_DNA"/>
</dbReference>
<comment type="caution">
    <text evidence="1">The sequence shown here is derived from an EMBL/GenBank/DDBJ whole genome shotgun (WGS) entry which is preliminary data.</text>
</comment>
<name>A0A5B2VRV0_9BACT</name>
<dbReference type="Proteomes" id="UP000324611">
    <property type="component" value="Unassembled WGS sequence"/>
</dbReference>
<gene>
    <name evidence="1" type="ORF">F0L74_15710</name>
</gene>
<evidence type="ECO:0000313" key="1">
    <source>
        <dbReference type="EMBL" id="KAA2241350.1"/>
    </source>
</evidence>
<keyword evidence="2" id="KW-1185">Reference proteome</keyword>
<proteinExistence type="predicted"/>